<dbReference type="Proteomes" id="UP000541444">
    <property type="component" value="Unassembled WGS sequence"/>
</dbReference>
<dbReference type="GO" id="GO:0006081">
    <property type="term" value="P:aldehyde metabolic process"/>
    <property type="evidence" value="ECO:0007669"/>
    <property type="project" value="InterPro"/>
</dbReference>
<proteinExistence type="inferred from homology"/>
<evidence type="ECO:0000313" key="5">
    <source>
        <dbReference type="Proteomes" id="UP000541444"/>
    </source>
</evidence>
<comment type="caution">
    <text evidence="4">The sequence shown here is derived from an EMBL/GenBank/DDBJ whole genome shotgun (WGS) entry which is preliminary data.</text>
</comment>
<name>A0A7J7LSV8_9MAGN</name>
<dbReference type="Pfam" id="PF00171">
    <property type="entry name" value="Aldedh"/>
    <property type="match status" value="1"/>
</dbReference>
<dbReference type="GO" id="GO:0005737">
    <property type="term" value="C:cytoplasm"/>
    <property type="evidence" value="ECO:0007669"/>
    <property type="project" value="TreeGrafter"/>
</dbReference>
<dbReference type="InterPro" id="IPR012394">
    <property type="entry name" value="Aldehyde_DH_NAD(P)"/>
</dbReference>
<protein>
    <recommendedName>
        <fullName evidence="3">Aldehyde dehydrogenase domain-containing protein</fullName>
    </recommendedName>
</protein>
<dbReference type="GO" id="GO:0004029">
    <property type="term" value="F:aldehyde dehydrogenase (NAD+) activity"/>
    <property type="evidence" value="ECO:0007669"/>
    <property type="project" value="TreeGrafter"/>
</dbReference>
<evidence type="ECO:0000259" key="3">
    <source>
        <dbReference type="Pfam" id="PF00171"/>
    </source>
</evidence>
<dbReference type="InterPro" id="IPR016162">
    <property type="entry name" value="Ald_DH_N"/>
</dbReference>
<evidence type="ECO:0000256" key="1">
    <source>
        <dbReference type="ARBA" id="ARBA00009986"/>
    </source>
</evidence>
<dbReference type="PANTHER" id="PTHR43570">
    <property type="entry name" value="ALDEHYDE DEHYDROGENASE"/>
    <property type="match status" value="1"/>
</dbReference>
<keyword evidence="5" id="KW-1185">Reference proteome</keyword>
<sequence length="149" mass="16149">MMTTKIRLPSVFFPATGEVLPEPLVVVLILSSWNYPICSALALDPLIGAIAAGNAVVLKPSELAPACSALLANTTPSYMDDKSVMVVKGGTSIGKQLLDQKWDKIFFTVHPCLSMNYEASPLLLDGANLSQGIQGQTCVTWRRMRPWDL</sequence>
<dbReference type="AlphaFoldDB" id="A0A7J7LSV8"/>
<feature type="domain" description="Aldehyde dehydrogenase" evidence="3">
    <location>
        <begin position="19"/>
        <end position="108"/>
    </location>
</feature>
<dbReference type="Gene3D" id="3.40.605.10">
    <property type="entry name" value="Aldehyde Dehydrogenase, Chain A, domain 1"/>
    <property type="match status" value="1"/>
</dbReference>
<dbReference type="InterPro" id="IPR016161">
    <property type="entry name" value="Ald_DH/histidinol_DH"/>
</dbReference>
<dbReference type="InterPro" id="IPR015590">
    <property type="entry name" value="Aldehyde_DH_dom"/>
</dbReference>
<dbReference type="SUPFAM" id="SSF53720">
    <property type="entry name" value="ALDH-like"/>
    <property type="match status" value="1"/>
</dbReference>
<organism evidence="4 5">
    <name type="scientific">Kingdonia uniflora</name>
    <dbReference type="NCBI Taxonomy" id="39325"/>
    <lineage>
        <taxon>Eukaryota</taxon>
        <taxon>Viridiplantae</taxon>
        <taxon>Streptophyta</taxon>
        <taxon>Embryophyta</taxon>
        <taxon>Tracheophyta</taxon>
        <taxon>Spermatophyta</taxon>
        <taxon>Magnoliopsida</taxon>
        <taxon>Ranunculales</taxon>
        <taxon>Circaeasteraceae</taxon>
        <taxon>Kingdonia</taxon>
    </lineage>
</organism>
<evidence type="ECO:0000256" key="2">
    <source>
        <dbReference type="ARBA" id="ARBA00023002"/>
    </source>
</evidence>
<dbReference type="OrthoDB" id="440325at2759"/>
<gene>
    <name evidence="4" type="ORF">GIB67_016192</name>
</gene>
<dbReference type="PANTHER" id="PTHR43570:SF17">
    <property type="entry name" value="ALDEHYDE DEHYDROGENASE FAMILY 3 MEMBER F1"/>
    <property type="match status" value="1"/>
</dbReference>
<evidence type="ECO:0000313" key="4">
    <source>
        <dbReference type="EMBL" id="KAF6145743.1"/>
    </source>
</evidence>
<keyword evidence="2" id="KW-0560">Oxidoreductase</keyword>
<dbReference type="EMBL" id="JACGCM010002030">
    <property type="protein sequence ID" value="KAF6145743.1"/>
    <property type="molecule type" value="Genomic_DNA"/>
</dbReference>
<reference evidence="4 5" key="1">
    <citation type="journal article" date="2020" name="IScience">
        <title>Genome Sequencing of the Endangered Kingdonia uniflora (Circaeasteraceae, Ranunculales) Reveals Potential Mechanisms of Evolutionary Specialization.</title>
        <authorList>
            <person name="Sun Y."/>
            <person name="Deng T."/>
            <person name="Zhang A."/>
            <person name="Moore M.J."/>
            <person name="Landis J.B."/>
            <person name="Lin N."/>
            <person name="Zhang H."/>
            <person name="Zhang X."/>
            <person name="Huang J."/>
            <person name="Zhang X."/>
            <person name="Sun H."/>
            <person name="Wang H."/>
        </authorList>
    </citation>
    <scope>NUCLEOTIDE SEQUENCE [LARGE SCALE GENOMIC DNA]</scope>
    <source>
        <strain evidence="4">TB1705</strain>
        <tissue evidence="4">Leaf</tissue>
    </source>
</reference>
<comment type="similarity">
    <text evidence="1">Belongs to the aldehyde dehydrogenase family.</text>
</comment>
<accession>A0A7J7LSV8</accession>